<dbReference type="AlphaFoldDB" id="A0A9D4UQ56"/>
<proteinExistence type="predicted"/>
<keyword evidence="3" id="KW-1185">Reference proteome</keyword>
<protein>
    <submittedName>
        <fullName evidence="2">Uncharacterized protein</fullName>
    </submittedName>
</protein>
<accession>A0A9D4UQ56</accession>
<gene>
    <name evidence="2" type="ORF">GOP47_0014025</name>
</gene>
<comment type="caution">
    <text evidence="2">The sequence shown here is derived from an EMBL/GenBank/DDBJ whole genome shotgun (WGS) entry which is preliminary data.</text>
</comment>
<evidence type="ECO:0000256" key="1">
    <source>
        <dbReference type="SAM" id="MobiDB-lite"/>
    </source>
</evidence>
<dbReference type="EMBL" id="JABFUD020000013">
    <property type="protein sequence ID" value="KAI5071774.1"/>
    <property type="molecule type" value="Genomic_DNA"/>
</dbReference>
<sequence>MELCGRACKVSELTNELADNHAMNAMSMQQKVKQQQGARAAHRLCSPAKAGTQAKGAHVMCNAKYGSDAGHEELYVRLPLHARRLRASLYLQGRPLNTHTRTPSHKATNVTMERSA</sequence>
<organism evidence="2 3">
    <name type="scientific">Adiantum capillus-veneris</name>
    <name type="common">Maidenhair fern</name>
    <dbReference type="NCBI Taxonomy" id="13818"/>
    <lineage>
        <taxon>Eukaryota</taxon>
        <taxon>Viridiplantae</taxon>
        <taxon>Streptophyta</taxon>
        <taxon>Embryophyta</taxon>
        <taxon>Tracheophyta</taxon>
        <taxon>Polypodiopsida</taxon>
        <taxon>Polypodiidae</taxon>
        <taxon>Polypodiales</taxon>
        <taxon>Pteridineae</taxon>
        <taxon>Pteridaceae</taxon>
        <taxon>Vittarioideae</taxon>
        <taxon>Adiantum</taxon>
    </lineage>
</organism>
<evidence type="ECO:0000313" key="3">
    <source>
        <dbReference type="Proteomes" id="UP000886520"/>
    </source>
</evidence>
<evidence type="ECO:0000313" key="2">
    <source>
        <dbReference type="EMBL" id="KAI5071774.1"/>
    </source>
</evidence>
<dbReference type="Proteomes" id="UP000886520">
    <property type="component" value="Chromosome 13"/>
</dbReference>
<reference evidence="2" key="1">
    <citation type="submission" date="2021-01" db="EMBL/GenBank/DDBJ databases">
        <title>Adiantum capillus-veneris genome.</title>
        <authorList>
            <person name="Fang Y."/>
            <person name="Liao Q."/>
        </authorList>
    </citation>
    <scope>NUCLEOTIDE SEQUENCE</scope>
    <source>
        <strain evidence="2">H3</strain>
        <tissue evidence="2">Leaf</tissue>
    </source>
</reference>
<feature type="region of interest" description="Disordered" evidence="1">
    <location>
        <begin position="95"/>
        <end position="116"/>
    </location>
</feature>
<name>A0A9D4UQ56_ADICA</name>
<feature type="non-terminal residue" evidence="2">
    <location>
        <position position="116"/>
    </location>
</feature>